<keyword evidence="5" id="KW-1185">Reference proteome</keyword>
<dbReference type="InterPro" id="IPR001647">
    <property type="entry name" value="HTH_TetR"/>
</dbReference>
<proteinExistence type="predicted"/>
<evidence type="ECO:0000313" key="4">
    <source>
        <dbReference type="EMBL" id="SMG14380.1"/>
    </source>
</evidence>
<dbReference type="InterPro" id="IPR009057">
    <property type="entry name" value="Homeodomain-like_sf"/>
</dbReference>
<reference evidence="5" key="1">
    <citation type="submission" date="2017-04" db="EMBL/GenBank/DDBJ databases">
        <authorList>
            <person name="Varghese N."/>
            <person name="Submissions S."/>
        </authorList>
    </citation>
    <scope>NUCLEOTIDE SEQUENCE [LARGE SCALE GENOMIC DNA]</scope>
    <source>
        <strain evidence="5">VKM Ac-2510</strain>
    </source>
</reference>
<accession>A0A1X7IIV0</accession>
<evidence type="ECO:0000256" key="2">
    <source>
        <dbReference type="PROSITE-ProRule" id="PRU00335"/>
    </source>
</evidence>
<evidence type="ECO:0000256" key="1">
    <source>
        <dbReference type="ARBA" id="ARBA00023125"/>
    </source>
</evidence>
<dbReference type="STRING" id="150121.SAMN06296010_0539"/>
<dbReference type="PROSITE" id="PS50977">
    <property type="entry name" value="HTH_TETR_2"/>
    <property type="match status" value="1"/>
</dbReference>
<evidence type="ECO:0000313" key="5">
    <source>
        <dbReference type="Proteomes" id="UP000193244"/>
    </source>
</evidence>
<dbReference type="Pfam" id="PF00440">
    <property type="entry name" value="TetR_N"/>
    <property type="match status" value="1"/>
</dbReference>
<keyword evidence="1 2" id="KW-0238">DNA-binding</keyword>
<feature type="domain" description="HTH tetR-type" evidence="3">
    <location>
        <begin position="53"/>
        <end position="113"/>
    </location>
</feature>
<dbReference type="Gene3D" id="1.10.357.10">
    <property type="entry name" value="Tetracycline Repressor, domain 2"/>
    <property type="match status" value="1"/>
</dbReference>
<sequence>MCSSRCLLFRSGTSDGIGEILENTYRASRLQSSACCKGYVPPIIASVTDPRIKRTRLHVLETTRRMLSERNGETITLSSLAKEAEVSRRTLYVHWGTIEQVISEAVSLAPGSDGFDPEGLSTRERVVHFLNSVRDGIHEPITKVALTSLIHHATQEDKAVASMDDMSGKRLEQLRELVGPVSIEQFVELVGPVYFSELVLHKPASDELIERLADVAVELLGSSETVAAG</sequence>
<evidence type="ECO:0000259" key="3">
    <source>
        <dbReference type="PROSITE" id="PS50977"/>
    </source>
</evidence>
<dbReference type="SUPFAM" id="SSF46689">
    <property type="entry name" value="Homeodomain-like"/>
    <property type="match status" value="1"/>
</dbReference>
<dbReference type="GO" id="GO:0003677">
    <property type="term" value="F:DNA binding"/>
    <property type="evidence" value="ECO:0007669"/>
    <property type="project" value="UniProtKB-UniRule"/>
</dbReference>
<organism evidence="4 5">
    <name type="scientific">Agreia pratensis</name>
    <dbReference type="NCBI Taxonomy" id="150121"/>
    <lineage>
        <taxon>Bacteria</taxon>
        <taxon>Bacillati</taxon>
        <taxon>Actinomycetota</taxon>
        <taxon>Actinomycetes</taxon>
        <taxon>Micrococcales</taxon>
        <taxon>Microbacteriaceae</taxon>
        <taxon>Agreia</taxon>
    </lineage>
</organism>
<dbReference type="EMBL" id="FXAY01000001">
    <property type="protein sequence ID" value="SMG14380.1"/>
    <property type="molecule type" value="Genomic_DNA"/>
</dbReference>
<dbReference type="Proteomes" id="UP000193244">
    <property type="component" value="Unassembled WGS sequence"/>
</dbReference>
<dbReference type="AlphaFoldDB" id="A0A1X7IIV0"/>
<name>A0A1X7IIV0_9MICO</name>
<feature type="DNA-binding region" description="H-T-H motif" evidence="2">
    <location>
        <begin position="76"/>
        <end position="95"/>
    </location>
</feature>
<gene>
    <name evidence="4" type="ORF">SAMN06296010_0539</name>
</gene>
<dbReference type="OrthoDB" id="9796019at2"/>
<protein>
    <submittedName>
        <fullName evidence="4">Transcriptional regulator, TetR family</fullName>
    </submittedName>
</protein>